<accession>A0A8T0HDA4</accession>
<evidence type="ECO:0000313" key="1">
    <source>
        <dbReference type="EMBL" id="KAG0568129.1"/>
    </source>
</evidence>
<dbReference type="AlphaFoldDB" id="A0A8T0HDA4"/>
<comment type="caution">
    <text evidence="1">The sequence shown here is derived from an EMBL/GenBank/DDBJ whole genome shotgun (WGS) entry which is preliminary data.</text>
</comment>
<dbReference type="Proteomes" id="UP000822688">
    <property type="component" value="Chromosome 7"/>
</dbReference>
<protein>
    <submittedName>
        <fullName evidence="1">Uncharacterized protein</fullName>
    </submittedName>
</protein>
<dbReference type="EMBL" id="CM026428">
    <property type="protein sequence ID" value="KAG0568129.1"/>
    <property type="molecule type" value="Genomic_DNA"/>
</dbReference>
<feature type="non-terminal residue" evidence="1">
    <location>
        <position position="1"/>
    </location>
</feature>
<name>A0A8T0HDA4_CERPU</name>
<reference evidence="1" key="1">
    <citation type="submission" date="2020-06" db="EMBL/GenBank/DDBJ databases">
        <title>WGS assembly of Ceratodon purpureus strain R40.</title>
        <authorList>
            <person name="Carey S.B."/>
            <person name="Jenkins J."/>
            <person name="Shu S."/>
            <person name="Lovell J.T."/>
            <person name="Sreedasyam A."/>
            <person name="Maumus F."/>
            <person name="Tiley G.P."/>
            <person name="Fernandez-Pozo N."/>
            <person name="Barry K."/>
            <person name="Chen C."/>
            <person name="Wang M."/>
            <person name="Lipzen A."/>
            <person name="Daum C."/>
            <person name="Saski C.A."/>
            <person name="Payton A.C."/>
            <person name="Mcbreen J.C."/>
            <person name="Conrad R.E."/>
            <person name="Kollar L.M."/>
            <person name="Olsson S."/>
            <person name="Huttunen S."/>
            <person name="Landis J.B."/>
            <person name="Wickett N.J."/>
            <person name="Johnson M.G."/>
            <person name="Rensing S.A."/>
            <person name="Grimwood J."/>
            <person name="Schmutz J."/>
            <person name="Mcdaniel S.F."/>
        </authorList>
    </citation>
    <scope>NUCLEOTIDE SEQUENCE</scope>
    <source>
        <strain evidence="1">R40</strain>
    </source>
</reference>
<sequence length="145" mass="15713">RYEGGNREYGTGNGGEWRGVEWREGCPDSRVWGWGWGRGRGRGWGCTGDCTAPPLSPLALPSLSLSRSLSLSLSLSLARPFASGFVSLTERKGRERTRIVRASRHSGSTLLHSTIVAPSGLQITLTHCFFFLALSGFDYAAGSSY</sequence>
<proteinExistence type="predicted"/>
<gene>
    <name evidence="1" type="ORF">KC19_7G188500</name>
</gene>
<keyword evidence="2" id="KW-1185">Reference proteome</keyword>
<organism evidence="1 2">
    <name type="scientific">Ceratodon purpureus</name>
    <name type="common">Fire moss</name>
    <name type="synonym">Dicranum purpureum</name>
    <dbReference type="NCBI Taxonomy" id="3225"/>
    <lineage>
        <taxon>Eukaryota</taxon>
        <taxon>Viridiplantae</taxon>
        <taxon>Streptophyta</taxon>
        <taxon>Embryophyta</taxon>
        <taxon>Bryophyta</taxon>
        <taxon>Bryophytina</taxon>
        <taxon>Bryopsida</taxon>
        <taxon>Dicranidae</taxon>
        <taxon>Pseudoditrichales</taxon>
        <taxon>Ditrichaceae</taxon>
        <taxon>Ceratodon</taxon>
    </lineage>
</organism>
<evidence type="ECO:0000313" key="2">
    <source>
        <dbReference type="Proteomes" id="UP000822688"/>
    </source>
</evidence>